<evidence type="ECO:0000313" key="2">
    <source>
        <dbReference type="EMBL" id="MDJ1180074.1"/>
    </source>
</evidence>
<keyword evidence="3" id="KW-1185">Reference proteome</keyword>
<name>A0ABT7BLJ8_9CYAN</name>
<proteinExistence type="predicted"/>
<accession>A0ABT7BLJ8</accession>
<sequence>MSPSPRTQTPSKPKAKKGQGKPKTWQRVSVHDFFSQINWEHDPEPIQQFKQASKQASLEGPKRTETLSWTLSVNQFFTCIDWEGQGAIAPSDPLPPEPESTSTQSEKDVTLEDFSSLF</sequence>
<feature type="region of interest" description="Disordered" evidence="1">
    <location>
        <begin position="84"/>
        <end position="118"/>
    </location>
</feature>
<dbReference type="RefSeq" id="WP_283763376.1">
    <property type="nucleotide sequence ID" value="NZ_JAQPOK010000105.1"/>
</dbReference>
<evidence type="ECO:0000313" key="3">
    <source>
        <dbReference type="Proteomes" id="UP001231370"/>
    </source>
</evidence>
<organism evidence="2 3">
    <name type="scientific">Roseofilum halophilum BLCC-M91</name>
    <dbReference type="NCBI Taxonomy" id="3022259"/>
    <lineage>
        <taxon>Bacteria</taxon>
        <taxon>Bacillati</taxon>
        <taxon>Cyanobacteriota</taxon>
        <taxon>Cyanophyceae</taxon>
        <taxon>Desertifilales</taxon>
        <taxon>Desertifilaceae</taxon>
        <taxon>Roseofilum</taxon>
        <taxon>Roseofilum halophilum</taxon>
    </lineage>
</organism>
<dbReference type="Proteomes" id="UP001231370">
    <property type="component" value="Unassembled WGS sequence"/>
</dbReference>
<feature type="region of interest" description="Disordered" evidence="1">
    <location>
        <begin position="1"/>
        <end position="27"/>
    </location>
</feature>
<comment type="caution">
    <text evidence="2">The sequence shown here is derived from an EMBL/GenBank/DDBJ whole genome shotgun (WGS) entry which is preliminary data.</text>
</comment>
<feature type="compositionally biased region" description="Polar residues" evidence="1">
    <location>
        <begin position="1"/>
        <end position="11"/>
    </location>
</feature>
<gene>
    <name evidence="2" type="ORF">PJF56_14500</name>
</gene>
<evidence type="ECO:0000256" key="1">
    <source>
        <dbReference type="SAM" id="MobiDB-lite"/>
    </source>
</evidence>
<reference evidence="2 3" key="1">
    <citation type="submission" date="2023-01" db="EMBL/GenBank/DDBJ databases">
        <title>Novel diversity within Roseofilum (Cyanobacteria; Desertifilaceae) from marine benthic mats with descriptions of four novel species.</title>
        <authorList>
            <person name="Wang Y."/>
            <person name="Berthold D.E."/>
            <person name="Hu J."/>
            <person name="Lefler F.W."/>
            <person name="Laughinghouse H.D. IV."/>
        </authorList>
    </citation>
    <scope>NUCLEOTIDE SEQUENCE [LARGE SCALE GENOMIC DNA]</scope>
    <source>
        <strain evidence="2 3">BLCC-M91</strain>
    </source>
</reference>
<dbReference type="EMBL" id="JAQPOK010000105">
    <property type="protein sequence ID" value="MDJ1180074.1"/>
    <property type="molecule type" value="Genomic_DNA"/>
</dbReference>
<protein>
    <submittedName>
        <fullName evidence="2">Uncharacterized protein</fullName>
    </submittedName>
</protein>